<comment type="caution">
    <text evidence="4">The sequence shown here is derived from an EMBL/GenBank/DDBJ whole genome shotgun (WGS) entry which is preliminary data.</text>
</comment>
<dbReference type="PROSITE" id="PS50011">
    <property type="entry name" value="PROTEIN_KINASE_DOM"/>
    <property type="match status" value="1"/>
</dbReference>
<organism evidence="4 5">
    <name type="scientific">Catellatospora coxensis</name>
    <dbReference type="NCBI Taxonomy" id="310354"/>
    <lineage>
        <taxon>Bacteria</taxon>
        <taxon>Bacillati</taxon>
        <taxon>Actinomycetota</taxon>
        <taxon>Actinomycetes</taxon>
        <taxon>Micromonosporales</taxon>
        <taxon>Micromonosporaceae</taxon>
        <taxon>Catellatospora</taxon>
    </lineage>
</organism>
<accession>A0A8J3P9T1</accession>
<dbReference type="RefSeq" id="WP_203693449.1">
    <property type="nucleotide sequence ID" value="NZ_BAAALC010000005.1"/>
</dbReference>
<dbReference type="SUPFAM" id="SSF56112">
    <property type="entry name" value="Protein kinase-like (PK-like)"/>
    <property type="match status" value="1"/>
</dbReference>
<feature type="region of interest" description="Disordered" evidence="1">
    <location>
        <begin position="203"/>
        <end position="225"/>
    </location>
</feature>
<keyword evidence="2" id="KW-0472">Membrane</keyword>
<evidence type="ECO:0000256" key="2">
    <source>
        <dbReference type="SAM" id="Phobius"/>
    </source>
</evidence>
<evidence type="ECO:0000259" key="3">
    <source>
        <dbReference type="PROSITE" id="PS50011"/>
    </source>
</evidence>
<reference evidence="4 5" key="1">
    <citation type="submission" date="2021-01" db="EMBL/GenBank/DDBJ databases">
        <title>Whole genome shotgun sequence of Catellatospora coxensis NBRC 107359.</title>
        <authorList>
            <person name="Komaki H."/>
            <person name="Tamura T."/>
        </authorList>
    </citation>
    <scope>NUCLEOTIDE SEQUENCE [LARGE SCALE GENOMIC DNA]</scope>
    <source>
        <strain evidence="4 5">NBRC 107359</strain>
    </source>
</reference>
<dbReference type="Gene3D" id="1.10.510.10">
    <property type="entry name" value="Transferase(Phosphotransferase) domain 1"/>
    <property type="match status" value="1"/>
</dbReference>
<evidence type="ECO:0000256" key="1">
    <source>
        <dbReference type="SAM" id="MobiDB-lite"/>
    </source>
</evidence>
<feature type="compositionally biased region" description="Pro residues" evidence="1">
    <location>
        <begin position="206"/>
        <end position="219"/>
    </location>
</feature>
<name>A0A8J3P9T1_9ACTN</name>
<dbReference type="AlphaFoldDB" id="A0A8J3P9T1"/>
<keyword evidence="2" id="KW-1133">Transmembrane helix</keyword>
<feature type="transmembrane region" description="Helical" evidence="2">
    <location>
        <begin position="234"/>
        <end position="256"/>
    </location>
</feature>
<dbReference type="GO" id="GO:0005524">
    <property type="term" value="F:ATP binding"/>
    <property type="evidence" value="ECO:0007669"/>
    <property type="project" value="InterPro"/>
</dbReference>
<dbReference type="GO" id="GO:0004672">
    <property type="term" value="F:protein kinase activity"/>
    <property type="evidence" value="ECO:0007669"/>
    <property type="project" value="InterPro"/>
</dbReference>
<keyword evidence="2" id="KW-0812">Transmembrane</keyword>
<keyword evidence="5" id="KW-1185">Reference proteome</keyword>
<dbReference type="InterPro" id="IPR000719">
    <property type="entry name" value="Prot_kinase_dom"/>
</dbReference>
<dbReference type="Proteomes" id="UP000630887">
    <property type="component" value="Unassembled WGS sequence"/>
</dbReference>
<gene>
    <name evidence="4" type="ORF">Cco03nite_38060</name>
</gene>
<protein>
    <recommendedName>
        <fullName evidence="3">Protein kinase domain-containing protein</fullName>
    </recommendedName>
</protein>
<dbReference type="InterPro" id="IPR011009">
    <property type="entry name" value="Kinase-like_dom_sf"/>
</dbReference>
<sequence length="416" mass="43676">MYDNRFGDQSYLDWLALNPYEGLAQRVRVLAGTAAVLDDLHSGRRTGVPVAHGDVKPATVVVRPDGSSSPADLGELWTVDGSLVAARSTPYAAPELFLPGALTSPDADRYAFVATVVHAVLGTPPPVHPPGPGPRAGIDLFRLAEQLRAHPLSAAFPAFQHRLLNALSAAPSGRVHTLTTWLDALLNDLAPPMFATTGTLPLAPGAHPPPTETLPPWSPPATAARSGGSQTLTWVLAGVAALVALALVAGGAWYLIQRPGSPADPNLLVAPTPTASAAPTPSPSPSPSTDDLTAARAFLSGTWEGTYRCRQGLTGMKLVLFVVDDHEVEATFEFFPVKSNPNVPRGSFVVEGSYTATGFTLQPGHWIKRPGDYVMVGLEASFSPRAGQSIRGEVADAGCDDFSLTKSSTDTRRPPV</sequence>
<dbReference type="EMBL" id="BONI01000030">
    <property type="protein sequence ID" value="GIG07106.1"/>
    <property type="molecule type" value="Genomic_DNA"/>
</dbReference>
<feature type="compositionally biased region" description="Low complexity" evidence="1">
    <location>
        <begin position="270"/>
        <end position="279"/>
    </location>
</feature>
<proteinExistence type="predicted"/>
<evidence type="ECO:0000313" key="5">
    <source>
        <dbReference type="Proteomes" id="UP000630887"/>
    </source>
</evidence>
<evidence type="ECO:0000313" key="4">
    <source>
        <dbReference type="EMBL" id="GIG07106.1"/>
    </source>
</evidence>
<feature type="domain" description="Protein kinase" evidence="3">
    <location>
        <begin position="1"/>
        <end position="186"/>
    </location>
</feature>
<feature type="region of interest" description="Disordered" evidence="1">
    <location>
        <begin position="270"/>
        <end position="291"/>
    </location>
</feature>